<dbReference type="EMBL" id="HAEF01019262">
    <property type="protein sequence ID" value="SBR60421.1"/>
    <property type="molecule type" value="Transcribed_RNA"/>
</dbReference>
<reference evidence="1" key="1">
    <citation type="submission" date="2016-05" db="EMBL/GenBank/DDBJ databases">
        <authorList>
            <person name="Lavstsen T."/>
            <person name="Jespersen J.S."/>
        </authorList>
    </citation>
    <scope>NUCLEOTIDE SEQUENCE</scope>
    <source>
        <tissue evidence="1">Brain</tissue>
    </source>
</reference>
<protein>
    <submittedName>
        <fullName evidence="1">Uncharacterized protein</fullName>
    </submittedName>
</protein>
<reference evidence="1" key="2">
    <citation type="submission" date="2016-06" db="EMBL/GenBank/DDBJ databases">
        <title>The genome of a short-lived fish provides insights into sex chromosome evolution and the genetic control of aging.</title>
        <authorList>
            <person name="Reichwald K."/>
            <person name="Felder M."/>
            <person name="Petzold A."/>
            <person name="Koch P."/>
            <person name="Groth M."/>
            <person name="Platzer M."/>
        </authorList>
    </citation>
    <scope>NUCLEOTIDE SEQUENCE</scope>
    <source>
        <tissue evidence="1">Brain</tissue>
    </source>
</reference>
<feature type="non-terminal residue" evidence="1">
    <location>
        <position position="30"/>
    </location>
</feature>
<organism evidence="1">
    <name type="scientific">Nothobranchius pienaari</name>
    <dbReference type="NCBI Taxonomy" id="704102"/>
    <lineage>
        <taxon>Eukaryota</taxon>
        <taxon>Metazoa</taxon>
        <taxon>Chordata</taxon>
        <taxon>Craniata</taxon>
        <taxon>Vertebrata</taxon>
        <taxon>Euteleostomi</taxon>
        <taxon>Actinopterygii</taxon>
        <taxon>Neopterygii</taxon>
        <taxon>Teleostei</taxon>
        <taxon>Neoteleostei</taxon>
        <taxon>Acanthomorphata</taxon>
        <taxon>Ovalentaria</taxon>
        <taxon>Atherinomorphae</taxon>
        <taxon>Cyprinodontiformes</taxon>
        <taxon>Nothobranchiidae</taxon>
        <taxon>Nothobranchius</taxon>
    </lineage>
</organism>
<sequence>MNRYAGTSQWVTGDLSHYGMTGDPSGYLVT</sequence>
<name>A0A1A8MV12_9TELE</name>
<accession>A0A1A8MV12</accession>
<dbReference type="AlphaFoldDB" id="A0A1A8MV12"/>
<gene>
    <name evidence="1" type="primary">Nfu_g_1_005490</name>
</gene>
<evidence type="ECO:0000313" key="1">
    <source>
        <dbReference type="EMBL" id="SBR60421.1"/>
    </source>
</evidence>
<proteinExistence type="predicted"/>